<dbReference type="AlphaFoldDB" id="A0A1E4TJE9"/>
<reference evidence="2" key="1">
    <citation type="submission" date="2016-02" db="EMBL/GenBank/DDBJ databases">
        <title>Comparative genomics of biotechnologically important yeasts.</title>
        <authorList>
            <consortium name="DOE Joint Genome Institute"/>
            <person name="Riley R."/>
            <person name="Haridas S."/>
            <person name="Wolfe K.H."/>
            <person name="Lopes M.R."/>
            <person name="Hittinger C.T."/>
            <person name="Goker M."/>
            <person name="Salamov A."/>
            <person name="Wisecaver J."/>
            <person name="Long T.M."/>
            <person name="Aerts A.L."/>
            <person name="Barry K."/>
            <person name="Choi C."/>
            <person name="Clum A."/>
            <person name="Coughlan A.Y."/>
            <person name="Deshpande S."/>
            <person name="Douglass A.P."/>
            <person name="Hanson S.J."/>
            <person name="Klenk H.-P."/>
            <person name="Labutti K."/>
            <person name="Lapidus A."/>
            <person name="Lindquist E."/>
            <person name="Lipzen A."/>
            <person name="Meier-Kolthoff J.P."/>
            <person name="Ohm R.A."/>
            <person name="Otillar R.P."/>
            <person name="Pangilinan J."/>
            <person name="Peng Y."/>
            <person name="Rokas A."/>
            <person name="Rosa C.A."/>
            <person name="Scheuner C."/>
            <person name="Sibirny A.A."/>
            <person name="Slot J.C."/>
            <person name="Stielow J.B."/>
            <person name="Sun H."/>
            <person name="Kurtzman C.P."/>
            <person name="Blackwell M."/>
            <person name="Jeffries T.W."/>
            <person name="Grigoriev I.V."/>
        </authorList>
    </citation>
    <scope>NUCLEOTIDE SEQUENCE [LARGE SCALE GENOMIC DNA]</scope>
    <source>
        <strain evidence="2">NRRL Y-17796</strain>
    </source>
</reference>
<keyword evidence="2" id="KW-1185">Reference proteome</keyword>
<dbReference type="Proteomes" id="UP000095023">
    <property type="component" value="Unassembled WGS sequence"/>
</dbReference>
<protein>
    <submittedName>
        <fullName evidence="1">Uncharacterized protein</fullName>
    </submittedName>
</protein>
<sequence>MAMSSSNGGSESATMLVSRTDILFTDESTGLMTEGLSANRSPSRPGSTNRLAALNSIPDPIGKMSLTGISKSLPSTKSSPFTGFLNRIAHWIDTAAPRREPWK</sequence>
<evidence type="ECO:0000313" key="1">
    <source>
        <dbReference type="EMBL" id="ODV91798.1"/>
    </source>
</evidence>
<name>A0A1E4TJE9_9ASCO</name>
<dbReference type="EMBL" id="KV453841">
    <property type="protein sequence ID" value="ODV91798.1"/>
    <property type="molecule type" value="Genomic_DNA"/>
</dbReference>
<accession>A0A1E4TJE9</accession>
<evidence type="ECO:0000313" key="2">
    <source>
        <dbReference type="Proteomes" id="UP000095023"/>
    </source>
</evidence>
<gene>
    <name evidence="1" type="ORF">CANCADRAFT_42429</name>
</gene>
<proteinExistence type="predicted"/>
<organism evidence="1 2">
    <name type="scientific">Tortispora caseinolytica NRRL Y-17796</name>
    <dbReference type="NCBI Taxonomy" id="767744"/>
    <lineage>
        <taxon>Eukaryota</taxon>
        <taxon>Fungi</taxon>
        <taxon>Dikarya</taxon>
        <taxon>Ascomycota</taxon>
        <taxon>Saccharomycotina</taxon>
        <taxon>Trigonopsidomycetes</taxon>
        <taxon>Trigonopsidales</taxon>
        <taxon>Trigonopsidaceae</taxon>
        <taxon>Tortispora</taxon>
    </lineage>
</organism>